<dbReference type="Proteomes" id="UP000324550">
    <property type="component" value="Unassembled WGS sequence"/>
</dbReference>
<comment type="caution">
    <text evidence="1">The sequence shown here is derived from an EMBL/GenBank/DDBJ whole genome shotgun (WGS) entry which is preliminary data.</text>
</comment>
<organism evidence="1 2">
    <name type="scientific">Formosa maritima</name>
    <dbReference type="NCBI Taxonomy" id="2592046"/>
    <lineage>
        <taxon>Bacteria</taxon>
        <taxon>Pseudomonadati</taxon>
        <taxon>Bacteroidota</taxon>
        <taxon>Flavobacteriia</taxon>
        <taxon>Flavobacteriales</taxon>
        <taxon>Flavobacteriaceae</taxon>
        <taxon>Formosa</taxon>
    </lineage>
</organism>
<name>A0A5D0FZ87_9FLAO</name>
<dbReference type="AlphaFoldDB" id="A0A5D0FZ87"/>
<dbReference type="RefSeq" id="WP_148456978.1">
    <property type="nucleotide sequence ID" value="NZ_VSFC01000062.1"/>
</dbReference>
<sequence>MKTVKELLQNISELIRDIETNYPELYQYLDENPVTIPNMQHPKVTTEELENYLETLNDLLDKYKKEHKK</sequence>
<reference evidence="1 2" key="1">
    <citation type="submission" date="2019-08" db="EMBL/GenBank/DDBJ databases">
        <title>Formosa sediminis sp. nov., isolated from marine sediment.</title>
        <authorList>
            <person name="Cao W.R."/>
        </authorList>
    </citation>
    <scope>NUCLEOTIDE SEQUENCE [LARGE SCALE GENOMIC DNA]</scope>
    <source>
        <strain evidence="1 2">1494</strain>
    </source>
</reference>
<gene>
    <name evidence="1" type="ORF">FVF61_12665</name>
</gene>
<protein>
    <submittedName>
        <fullName evidence="1">Uncharacterized protein</fullName>
    </submittedName>
</protein>
<evidence type="ECO:0000313" key="1">
    <source>
        <dbReference type="EMBL" id="TYA52193.1"/>
    </source>
</evidence>
<accession>A0A5D0FZ87</accession>
<evidence type="ECO:0000313" key="2">
    <source>
        <dbReference type="Proteomes" id="UP000324550"/>
    </source>
</evidence>
<keyword evidence="2" id="KW-1185">Reference proteome</keyword>
<dbReference type="EMBL" id="VSFC01000062">
    <property type="protein sequence ID" value="TYA52193.1"/>
    <property type="molecule type" value="Genomic_DNA"/>
</dbReference>
<proteinExistence type="predicted"/>
<dbReference type="OrthoDB" id="680581at2"/>